<dbReference type="EMBL" id="UZAI01022144">
    <property type="protein sequence ID" value="VDP57364.1"/>
    <property type="molecule type" value="Genomic_DNA"/>
</dbReference>
<dbReference type="Proteomes" id="UP000277204">
    <property type="component" value="Unassembled WGS sequence"/>
</dbReference>
<evidence type="ECO:0000313" key="3">
    <source>
        <dbReference type="Proteomes" id="UP000277204"/>
    </source>
</evidence>
<evidence type="ECO:0000313" key="2">
    <source>
        <dbReference type="EMBL" id="VDP57364.1"/>
    </source>
</evidence>
<keyword evidence="3" id="KW-1185">Reference proteome</keyword>
<dbReference type="AlphaFoldDB" id="A0A3P8FHH2"/>
<protein>
    <recommendedName>
        <fullName evidence="1">Trafficking protein particle complex subunit 13 middle domain-containing protein</fullName>
    </recommendedName>
</protein>
<name>A0A3P8FHH2_9TREM</name>
<organism evidence="2 3">
    <name type="scientific">Schistosoma margrebowiei</name>
    <dbReference type="NCBI Taxonomy" id="48269"/>
    <lineage>
        <taxon>Eukaryota</taxon>
        <taxon>Metazoa</taxon>
        <taxon>Spiralia</taxon>
        <taxon>Lophotrochozoa</taxon>
        <taxon>Platyhelminthes</taxon>
        <taxon>Trematoda</taxon>
        <taxon>Digenea</taxon>
        <taxon>Strigeidida</taxon>
        <taxon>Schistosomatoidea</taxon>
        <taxon>Schistosomatidae</taxon>
        <taxon>Schistosoma</taxon>
    </lineage>
</organism>
<proteinExistence type="predicted"/>
<feature type="domain" description="Trafficking protein particle complex subunit 13 middle" evidence="1">
    <location>
        <begin position="27"/>
        <end position="78"/>
    </location>
</feature>
<reference evidence="2 3" key="1">
    <citation type="submission" date="2018-11" db="EMBL/GenBank/DDBJ databases">
        <authorList>
            <consortium name="Pathogen Informatics"/>
        </authorList>
    </citation>
    <scope>NUCLEOTIDE SEQUENCE [LARGE SCALE GENOMIC DNA]</scope>
    <source>
        <strain evidence="2 3">Zambia</strain>
    </source>
</reference>
<accession>A0A3P8FHH2</accession>
<evidence type="ECO:0000259" key="1">
    <source>
        <dbReference type="Pfam" id="PF23647"/>
    </source>
</evidence>
<dbReference type="Pfam" id="PF23647">
    <property type="entry name" value="TRAPPC13_M"/>
    <property type="match status" value="1"/>
</dbReference>
<dbReference type="InterPro" id="IPR055429">
    <property type="entry name" value="TRAPPC13_M"/>
</dbReference>
<gene>
    <name evidence="2" type="ORF">SMRZ_LOCUS25949</name>
</gene>
<sequence length="119" mass="14127">MRHELHSSAVFIHFDMFASFLRSHSNTPTYYLQPNDVQQFLYLSSTTNRQVSISAGRLDITWRSLMGERGRLQTSSLKYEVRWMYAKQDRPNFCQKYEQRDNSIHCELNDCDTFSCITK</sequence>